<dbReference type="EMBL" id="JBAMIC010000001">
    <property type="protein sequence ID" value="KAK7116603.1"/>
    <property type="molecule type" value="Genomic_DNA"/>
</dbReference>
<sequence>MICYSVARSQSFSMSEKIAKRKVTYVQFASFETQDNMWKLTVLLLCFVFVSVDISPVQGKPGRCDCEYEPCEREFCSRSDVMCRNNCCRAEYFTADGAIVTDCLRSAA</sequence>
<comment type="caution">
    <text evidence="1">The sequence shown here is derived from an EMBL/GenBank/DDBJ whole genome shotgun (WGS) entry which is preliminary data.</text>
</comment>
<evidence type="ECO:0000313" key="2">
    <source>
        <dbReference type="Proteomes" id="UP001374579"/>
    </source>
</evidence>
<gene>
    <name evidence="1" type="ORF">V1264_002258</name>
</gene>
<protein>
    <submittedName>
        <fullName evidence="1">Uncharacterized protein</fullName>
    </submittedName>
</protein>
<reference evidence="1 2" key="1">
    <citation type="submission" date="2024-02" db="EMBL/GenBank/DDBJ databases">
        <title>Chromosome-scale genome assembly of the rough periwinkle Littorina saxatilis.</title>
        <authorList>
            <person name="De Jode A."/>
            <person name="Faria R."/>
            <person name="Formenti G."/>
            <person name="Sims Y."/>
            <person name="Smith T.P."/>
            <person name="Tracey A."/>
            <person name="Wood J.M.D."/>
            <person name="Zagrodzka Z.B."/>
            <person name="Johannesson K."/>
            <person name="Butlin R.K."/>
            <person name="Leder E.H."/>
        </authorList>
    </citation>
    <scope>NUCLEOTIDE SEQUENCE [LARGE SCALE GENOMIC DNA]</scope>
    <source>
        <strain evidence="1">Snail1</strain>
        <tissue evidence="1">Muscle</tissue>
    </source>
</reference>
<name>A0AAN9C314_9CAEN</name>
<dbReference type="AlphaFoldDB" id="A0AAN9C314"/>
<organism evidence="1 2">
    <name type="scientific">Littorina saxatilis</name>
    <dbReference type="NCBI Taxonomy" id="31220"/>
    <lineage>
        <taxon>Eukaryota</taxon>
        <taxon>Metazoa</taxon>
        <taxon>Spiralia</taxon>
        <taxon>Lophotrochozoa</taxon>
        <taxon>Mollusca</taxon>
        <taxon>Gastropoda</taxon>
        <taxon>Caenogastropoda</taxon>
        <taxon>Littorinimorpha</taxon>
        <taxon>Littorinoidea</taxon>
        <taxon>Littorinidae</taxon>
        <taxon>Littorina</taxon>
    </lineage>
</organism>
<dbReference type="Proteomes" id="UP001374579">
    <property type="component" value="Unassembled WGS sequence"/>
</dbReference>
<evidence type="ECO:0000313" key="1">
    <source>
        <dbReference type="EMBL" id="KAK7116603.1"/>
    </source>
</evidence>
<keyword evidence="2" id="KW-1185">Reference proteome</keyword>
<accession>A0AAN9C314</accession>
<proteinExistence type="predicted"/>